<evidence type="ECO:0000256" key="3">
    <source>
        <dbReference type="ARBA" id="ARBA00023274"/>
    </source>
</evidence>
<reference evidence="8 9" key="1">
    <citation type="journal article" date="2016" name="Nat. Commun.">
        <title>Thousands of microbial genomes shed light on interconnected biogeochemical processes in an aquifer system.</title>
        <authorList>
            <person name="Anantharaman K."/>
            <person name="Brown C.T."/>
            <person name="Hug L.A."/>
            <person name="Sharon I."/>
            <person name="Castelle C.J."/>
            <person name="Probst A.J."/>
            <person name="Thomas B.C."/>
            <person name="Singh A."/>
            <person name="Wilkins M.J."/>
            <person name="Karaoz U."/>
            <person name="Brodie E.L."/>
            <person name="Williams K.H."/>
            <person name="Hubbard S.S."/>
            <person name="Banfield J.F."/>
        </authorList>
    </citation>
    <scope>NUCLEOTIDE SEQUENCE [LARGE SCALE GENOMIC DNA]</scope>
</reference>
<keyword evidence="5" id="KW-0699">rRNA-binding</keyword>
<dbReference type="InterPro" id="IPR005825">
    <property type="entry name" value="Ribosomal_uL24_CS"/>
</dbReference>
<dbReference type="NCBIfam" id="TIGR01079">
    <property type="entry name" value="rplX_bact"/>
    <property type="match status" value="1"/>
</dbReference>
<name>A0A1F6C416_9BACT</name>
<dbReference type="InterPro" id="IPR005824">
    <property type="entry name" value="KOW"/>
</dbReference>
<keyword evidence="2 5" id="KW-0689">Ribosomal protein</keyword>
<dbReference type="InterPro" id="IPR003256">
    <property type="entry name" value="Ribosomal_uL24"/>
</dbReference>
<dbReference type="PROSITE" id="PS01108">
    <property type="entry name" value="RIBOSOMAL_L24"/>
    <property type="match status" value="1"/>
</dbReference>
<evidence type="ECO:0000313" key="8">
    <source>
        <dbReference type="EMBL" id="OGG43949.1"/>
    </source>
</evidence>
<dbReference type="EMBL" id="MFKM01000001">
    <property type="protein sequence ID" value="OGG43949.1"/>
    <property type="molecule type" value="Genomic_DNA"/>
</dbReference>
<comment type="caution">
    <text evidence="8">The sequence shown here is derived from an EMBL/GenBank/DDBJ whole genome shotgun (WGS) entry which is preliminary data.</text>
</comment>
<dbReference type="GO" id="GO:1990904">
    <property type="term" value="C:ribonucleoprotein complex"/>
    <property type="evidence" value="ECO:0007669"/>
    <property type="project" value="UniProtKB-KW"/>
</dbReference>
<dbReference type="PANTHER" id="PTHR12903">
    <property type="entry name" value="MITOCHONDRIAL RIBOSOMAL PROTEIN L24"/>
    <property type="match status" value="1"/>
</dbReference>
<dbReference type="InterPro" id="IPR008991">
    <property type="entry name" value="Translation_prot_SH3-like_sf"/>
</dbReference>
<dbReference type="Pfam" id="PF17136">
    <property type="entry name" value="ribosomal_L24"/>
    <property type="match status" value="1"/>
</dbReference>
<proteinExistence type="inferred from homology"/>
<dbReference type="HAMAP" id="MF_01326_B">
    <property type="entry name" value="Ribosomal_uL24_B"/>
    <property type="match status" value="1"/>
</dbReference>
<evidence type="ECO:0000256" key="4">
    <source>
        <dbReference type="ARBA" id="ARBA00035206"/>
    </source>
</evidence>
<dbReference type="GO" id="GO:0019843">
    <property type="term" value="F:rRNA binding"/>
    <property type="evidence" value="ECO:0007669"/>
    <property type="project" value="UniProtKB-UniRule"/>
</dbReference>
<sequence length="101" mass="11701">MKIHKNDIVKILKGKDRGKTGKVIKADLKSRKLIVDGLNLYKKHMRPKKQGEKGEVVKISRPITVSNLMLVCPNCKQSARVGYRFEKDIKFRYCKKCQSRI</sequence>
<dbReference type="InterPro" id="IPR057264">
    <property type="entry name" value="Ribosomal_uL24_C"/>
</dbReference>
<feature type="domain" description="KOW" evidence="7">
    <location>
        <begin position="2"/>
        <end position="29"/>
    </location>
</feature>
<dbReference type="GO" id="GO:0003735">
    <property type="term" value="F:structural constituent of ribosome"/>
    <property type="evidence" value="ECO:0007669"/>
    <property type="project" value="InterPro"/>
</dbReference>
<evidence type="ECO:0000256" key="2">
    <source>
        <dbReference type="ARBA" id="ARBA00022980"/>
    </source>
</evidence>
<protein>
    <recommendedName>
        <fullName evidence="4 5">Large ribosomal subunit protein uL24</fullName>
    </recommendedName>
</protein>
<dbReference type="AlphaFoldDB" id="A0A1F6C416"/>
<dbReference type="SUPFAM" id="SSF50104">
    <property type="entry name" value="Translation proteins SH3-like domain"/>
    <property type="match status" value="1"/>
</dbReference>
<evidence type="ECO:0000256" key="6">
    <source>
        <dbReference type="RuleBase" id="RU003477"/>
    </source>
</evidence>
<dbReference type="Proteomes" id="UP000176633">
    <property type="component" value="Unassembled WGS sequence"/>
</dbReference>
<evidence type="ECO:0000313" key="9">
    <source>
        <dbReference type="Proteomes" id="UP000176633"/>
    </source>
</evidence>
<dbReference type="SMART" id="SM00739">
    <property type="entry name" value="KOW"/>
    <property type="match status" value="1"/>
</dbReference>
<keyword evidence="3 5" id="KW-0687">Ribonucleoprotein</keyword>
<dbReference type="InterPro" id="IPR014722">
    <property type="entry name" value="Rib_uL2_dom2"/>
</dbReference>
<comment type="subunit">
    <text evidence="5">Part of the 50S ribosomal subunit.</text>
</comment>
<accession>A0A1F6C416</accession>
<dbReference type="Gene3D" id="2.30.30.30">
    <property type="match status" value="1"/>
</dbReference>
<dbReference type="CDD" id="cd06089">
    <property type="entry name" value="KOW_RPL26"/>
    <property type="match status" value="1"/>
</dbReference>
<keyword evidence="5" id="KW-0694">RNA-binding</keyword>
<evidence type="ECO:0000256" key="1">
    <source>
        <dbReference type="ARBA" id="ARBA00010618"/>
    </source>
</evidence>
<comment type="function">
    <text evidence="5">One of the proteins that surrounds the polypeptide exit tunnel on the outside of the subunit.</text>
</comment>
<dbReference type="Pfam" id="PF00467">
    <property type="entry name" value="KOW"/>
    <property type="match status" value="1"/>
</dbReference>
<comment type="function">
    <text evidence="5">One of two assembly initiator proteins, it binds directly to the 5'-end of the 23S rRNA, where it nucleates assembly of the 50S subunit.</text>
</comment>
<organism evidence="8 9">
    <name type="scientific">Candidatus Jorgensenbacteria bacterium RIFCSPLOWO2_12_FULL_42_11</name>
    <dbReference type="NCBI Taxonomy" id="1798473"/>
    <lineage>
        <taxon>Bacteria</taxon>
        <taxon>Candidatus Joergenseniibacteriota</taxon>
    </lineage>
</organism>
<evidence type="ECO:0000256" key="5">
    <source>
        <dbReference type="HAMAP-Rule" id="MF_01326"/>
    </source>
</evidence>
<evidence type="ECO:0000259" key="7">
    <source>
        <dbReference type="SMART" id="SM00739"/>
    </source>
</evidence>
<comment type="similarity">
    <text evidence="1 5 6">Belongs to the universal ribosomal protein uL24 family.</text>
</comment>
<dbReference type="InterPro" id="IPR041988">
    <property type="entry name" value="Ribosomal_uL24_KOW"/>
</dbReference>
<dbReference type="STRING" id="1798473.A3G50_00010"/>
<dbReference type="GO" id="GO:0005840">
    <property type="term" value="C:ribosome"/>
    <property type="evidence" value="ECO:0007669"/>
    <property type="project" value="UniProtKB-KW"/>
</dbReference>
<gene>
    <name evidence="5" type="primary">rplX</name>
    <name evidence="8" type="ORF">A3G50_00010</name>
</gene>
<dbReference type="GO" id="GO:0006412">
    <property type="term" value="P:translation"/>
    <property type="evidence" value="ECO:0007669"/>
    <property type="project" value="UniProtKB-UniRule"/>
</dbReference>